<proteinExistence type="predicted"/>
<keyword evidence="1" id="KW-0732">Signal</keyword>
<dbReference type="EMBL" id="SWBQ01000002">
    <property type="protein sequence ID" value="TKC07723.1"/>
    <property type="molecule type" value="Genomic_DNA"/>
</dbReference>
<feature type="chain" id="PRO_5020740487" evidence="1">
    <location>
        <begin position="22"/>
        <end position="176"/>
    </location>
</feature>
<keyword evidence="3" id="KW-1185">Reference proteome</keyword>
<evidence type="ECO:0000256" key="1">
    <source>
        <dbReference type="SAM" id="SignalP"/>
    </source>
</evidence>
<dbReference type="Proteomes" id="UP000307244">
    <property type="component" value="Unassembled WGS sequence"/>
</dbReference>
<protein>
    <submittedName>
        <fullName evidence="2">DUF4251 domain-containing protein</fullName>
    </submittedName>
</protein>
<accession>A0A4U1CJV1</accession>
<name>A0A4U1CJV1_9SPHI</name>
<dbReference type="OrthoDB" id="1097715at2"/>
<organism evidence="2 3">
    <name type="scientific">Pedobacter frigoris</name>
    <dbReference type="NCBI Taxonomy" id="2571272"/>
    <lineage>
        <taxon>Bacteria</taxon>
        <taxon>Pseudomonadati</taxon>
        <taxon>Bacteroidota</taxon>
        <taxon>Sphingobacteriia</taxon>
        <taxon>Sphingobacteriales</taxon>
        <taxon>Sphingobacteriaceae</taxon>
        <taxon>Pedobacter</taxon>
    </lineage>
</organism>
<evidence type="ECO:0000313" key="3">
    <source>
        <dbReference type="Proteomes" id="UP000307244"/>
    </source>
</evidence>
<gene>
    <name evidence="2" type="ORF">FA047_09960</name>
</gene>
<evidence type="ECO:0000313" key="2">
    <source>
        <dbReference type="EMBL" id="TKC07723.1"/>
    </source>
</evidence>
<dbReference type="Pfam" id="PF14059">
    <property type="entry name" value="DUF4251"/>
    <property type="match status" value="1"/>
</dbReference>
<reference evidence="2 3" key="1">
    <citation type="submission" date="2019-04" db="EMBL/GenBank/DDBJ databases">
        <title>Pedobacter sp. RP-3-15 sp. nov., isolated from Arctic soil.</title>
        <authorList>
            <person name="Dahal R.H."/>
            <person name="Kim D.-U."/>
        </authorList>
    </citation>
    <scope>NUCLEOTIDE SEQUENCE [LARGE SCALE GENOMIC DNA]</scope>
    <source>
        <strain evidence="2 3">RP-3-15</strain>
    </source>
</reference>
<dbReference type="AlphaFoldDB" id="A0A4U1CJV1"/>
<dbReference type="Gene3D" id="2.40.128.410">
    <property type="match status" value="1"/>
</dbReference>
<comment type="caution">
    <text evidence="2">The sequence shown here is derived from an EMBL/GenBank/DDBJ whole genome shotgun (WGS) entry which is preliminary data.</text>
</comment>
<sequence length="176" mass="19136">MKTLKNLLILAAVFTTMQVSAQTDKETTTRLVNAKTLKFNATSAQPLAVADLNAVLSKMPGGLGGGGSIQLSGSSYDLKISKDSVEAYLPYFGRAYTANLNPNDSGIKFKSKNFTYKSEQKKKGNWVITIKPKDTKDAQELMLTIGTNGYAFLSVNSNNRQSISYMGYISDPADKK</sequence>
<feature type="signal peptide" evidence="1">
    <location>
        <begin position="1"/>
        <end position="21"/>
    </location>
</feature>
<dbReference type="InterPro" id="IPR025347">
    <property type="entry name" value="DUF4251"/>
</dbReference>